<dbReference type="NCBIfam" id="TIGR00674">
    <property type="entry name" value="dapA"/>
    <property type="match status" value="1"/>
</dbReference>
<dbReference type="GO" id="GO:0005829">
    <property type="term" value="C:cytosol"/>
    <property type="evidence" value="ECO:0007669"/>
    <property type="project" value="TreeGrafter"/>
</dbReference>
<comment type="function">
    <text evidence="1 13">Catalyzes the condensation of (S)-aspartate-beta-semialdehyde [(S)-ASA] and pyruvate to 4-hydroxy-tetrahydrodipicolinate (HTPA).</text>
</comment>
<keyword evidence="7 13" id="KW-0220">Diaminopimelate biosynthesis</keyword>
<dbReference type="PANTHER" id="PTHR12128">
    <property type="entry name" value="DIHYDRODIPICOLINATE SYNTHASE"/>
    <property type="match status" value="1"/>
</dbReference>
<feature type="binding site" evidence="13 16">
    <location>
        <position position="203"/>
    </location>
    <ligand>
        <name>pyruvate</name>
        <dbReference type="ChEBI" id="CHEBI:15361"/>
    </ligand>
</feature>
<reference evidence="18 19" key="1">
    <citation type="submission" date="2018-10" db="EMBL/GenBank/DDBJ databases">
        <title>Genome sequence of the corn leaf aphid (Rhopalosiphum maidis Fitch).</title>
        <authorList>
            <person name="Chen W."/>
            <person name="Shakir S."/>
            <person name="Bigham M."/>
            <person name="Fei Z."/>
            <person name="Jander G."/>
        </authorList>
    </citation>
    <scope>NUCLEOTIDE SEQUENCE [LARGE SCALE GENOMIC DNA]</scope>
    <source>
        <strain evidence="18 19">BTI</strain>
    </source>
</reference>
<feature type="site" description="L-lysine inhibitor binding" evidence="17">
    <location>
        <position position="106"/>
    </location>
</feature>
<evidence type="ECO:0000256" key="16">
    <source>
        <dbReference type="PIRSR" id="PIRSR001365-2"/>
    </source>
</evidence>
<evidence type="ECO:0000256" key="15">
    <source>
        <dbReference type="PIRSR" id="PIRSR001365-1"/>
    </source>
</evidence>
<evidence type="ECO:0000256" key="2">
    <source>
        <dbReference type="ARBA" id="ARBA00005120"/>
    </source>
</evidence>
<dbReference type="InterPro" id="IPR020624">
    <property type="entry name" value="Schiff_base-form_aldolases_CS"/>
</dbReference>
<dbReference type="OrthoDB" id="9782828at2"/>
<dbReference type="InterPro" id="IPR020625">
    <property type="entry name" value="Schiff_base-form_aldolases_AS"/>
</dbReference>
<dbReference type="PANTHER" id="PTHR12128:SF66">
    <property type="entry name" value="4-HYDROXY-2-OXOGLUTARATE ALDOLASE, MITOCHONDRIAL"/>
    <property type="match status" value="1"/>
</dbReference>
<evidence type="ECO:0000256" key="14">
    <source>
        <dbReference type="PIRNR" id="PIRNR001365"/>
    </source>
</evidence>
<keyword evidence="6 13" id="KW-0028">Amino-acid biosynthesis</keyword>
<evidence type="ECO:0000256" key="10">
    <source>
        <dbReference type="ARBA" id="ARBA00023270"/>
    </source>
</evidence>
<keyword evidence="8 13" id="KW-0457">Lysine biosynthesis</keyword>
<comment type="subunit">
    <text evidence="11 13">Homotetramer; dimer of dimers.</text>
</comment>
<keyword evidence="5 13" id="KW-0963">Cytoplasm</keyword>
<gene>
    <name evidence="13" type="primary">dapA</name>
    <name evidence="18" type="ORF">D8S97_00180</name>
</gene>
<dbReference type="Pfam" id="PF00701">
    <property type="entry name" value="DHDPS"/>
    <property type="match status" value="1"/>
</dbReference>
<evidence type="ECO:0000256" key="1">
    <source>
        <dbReference type="ARBA" id="ARBA00003294"/>
    </source>
</evidence>
<evidence type="ECO:0000256" key="11">
    <source>
        <dbReference type="ARBA" id="ARBA00044762"/>
    </source>
</evidence>
<dbReference type="GO" id="GO:0008840">
    <property type="term" value="F:4-hydroxy-tetrahydrodipicolinate synthase activity"/>
    <property type="evidence" value="ECO:0007669"/>
    <property type="project" value="UniProtKB-UniRule"/>
</dbReference>
<comment type="similarity">
    <text evidence="3 13 14">Belongs to the DapA family.</text>
</comment>
<dbReference type="SUPFAM" id="SSF51569">
    <property type="entry name" value="Aldolase"/>
    <property type="match status" value="1"/>
</dbReference>
<dbReference type="SMART" id="SM01130">
    <property type="entry name" value="DHDPS"/>
    <property type="match status" value="1"/>
</dbReference>
<proteinExistence type="inferred from homology"/>
<evidence type="ECO:0000256" key="8">
    <source>
        <dbReference type="ARBA" id="ARBA00023154"/>
    </source>
</evidence>
<keyword evidence="9 13" id="KW-0456">Lyase</keyword>
<dbReference type="PROSITE" id="PS00665">
    <property type="entry name" value="DHDPS_1"/>
    <property type="match status" value="1"/>
</dbReference>
<evidence type="ECO:0000256" key="3">
    <source>
        <dbReference type="ARBA" id="ARBA00007592"/>
    </source>
</evidence>
<evidence type="ECO:0000256" key="13">
    <source>
        <dbReference type="HAMAP-Rule" id="MF_00418"/>
    </source>
</evidence>
<protein>
    <recommendedName>
        <fullName evidence="4 13">4-hydroxy-tetrahydrodipicolinate synthase</fullName>
        <shortName evidence="13">HTPA synthase</shortName>
        <ecNumber evidence="4 13">4.3.3.7</ecNumber>
    </recommendedName>
</protein>
<evidence type="ECO:0000313" key="18">
    <source>
        <dbReference type="EMBL" id="AYN24413.1"/>
    </source>
</evidence>
<feature type="site" description="Part of a proton relay during catalysis" evidence="13 17">
    <location>
        <position position="107"/>
    </location>
</feature>
<feature type="site" description="L-lysine inhibitor binding" evidence="17">
    <location>
        <position position="80"/>
    </location>
</feature>
<evidence type="ECO:0000313" key="19">
    <source>
        <dbReference type="Proteomes" id="UP000271533"/>
    </source>
</evidence>
<dbReference type="InterPro" id="IPR005263">
    <property type="entry name" value="DapA"/>
</dbReference>
<dbReference type="PRINTS" id="PR00146">
    <property type="entry name" value="DHPICSNTHASE"/>
</dbReference>
<dbReference type="PIRSF" id="PIRSF001365">
    <property type="entry name" value="DHDPS"/>
    <property type="match status" value="1"/>
</dbReference>
<dbReference type="AlphaFoldDB" id="A0A3G2I5Q8"/>
<dbReference type="Gene3D" id="3.20.20.70">
    <property type="entry name" value="Aldolase class I"/>
    <property type="match status" value="1"/>
</dbReference>
<feature type="site" description="Part of a proton relay during catalysis" evidence="13 17">
    <location>
        <position position="44"/>
    </location>
</feature>
<dbReference type="HAMAP" id="MF_00418">
    <property type="entry name" value="DapA"/>
    <property type="match status" value="1"/>
</dbReference>
<dbReference type="RefSeq" id="WP_158360920.1">
    <property type="nucleotide sequence ID" value="NZ_CP032759.1"/>
</dbReference>
<dbReference type="UniPathway" id="UPA00034">
    <property type="reaction ID" value="UER00017"/>
</dbReference>
<comment type="subcellular location">
    <subcellularLocation>
        <location evidence="13">Cytoplasm</location>
    </subcellularLocation>
</comment>
<comment type="pathway">
    <text evidence="2 13">Amino-acid biosynthesis; L-lysine biosynthesis via DAP pathway; (S)-tetrahydrodipicolinate from L-aspartate: step 3/4.</text>
</comment>
<evidence type="ECO:0000256" key="12">
    <source>
        <dbReference type="ARBA" id="ARBA00047836"/>
    </source>
</evidence>
<dbReference type="CDD" id="cd00950">
    <property type="entry name" value="DHDPS"/>
    <property type="match status" value="1"/>
</dbReference>
<sequence length="294" mass="32383">MFTGSIVALITPMNEEGKICHSSLKRLIDYHVLNKTNAIVSIGTTGESATLSQEEHIEVVMLTLRLANKRIPIIAGTGANATTEAISLTKRFEKSGIAACLTVTPYYNKPTQEGLYQHFKAISESTKLPQILYNVPSRTGCDLLPSTVARLSEFKNIIGIKEATGDLSRIHKIKKLVKNNFLLISGDDPTALDFIQLGGQGVISVTANVAAKEMTQICSYALEGKFERARSINERLTLLHEALFIEPNPIPIKWLAKKIGLINSDTLRLPMTPILNSTRIQIEKALQYANLQKI</sequence>
<feature type="active site" description="Schiff-base intermediate with substrate" evidence="13 15">
    <location>
        <position position="161"/>
    </location>
</feature>
<dbReference type="PROSITE" id="PS00666">
    <property type="entry name" value="DHDPS_2"/>
    <property type="match status" value="1"/>
</dbReference>
<name>A0A3G2I5Q8_BUCRM</name>
<dbReference type="EMBL" id="CP032759">
    <property type="protein sequence ID" value="AYN24413.1"/>
    <property type="molecule type" value="Genomic_DNA"/>
</dbReference>
<accession>A0A3G2I5Q8</accession>
<evidence type="ECO:0000256" key="6">
    <source>
        <dbReference type="ARBA" id="ARBA00022605"/>
    </source>
</evidence>
<dbReference type="GO" id="GO:0019877">
    <property type="term" value="P:diaminopimelate biosynthetic process"/>
    <property type="evidence" value="ECO:0007669"/>
    <property type="project" value="UniProtKB-UniRule"/>
</dbReference>
<evidence type="ECO:0000256" key="17">
    <source>
        <dbReference type="PIRSR" id="PIRSR001365-3"/>
    </source>
</evidence>
<feature type="site" description="L-lysine inhibitor binding; via carbonyl oxygen" evidence="17">
    <location>
        <position position="49"/>
    </location>
</feature>
<feature type="site" description="L-lysine inhibitor binding" evidence="17">
    <location>
        <position position="84"/>
    </location>
</feature>
<keyword evidence="10 13" id="KW-0704">Schiff base</keyword>
<organism evidence="18 19">
    <name type="scientific">Buchnera aphidicola subsp. Rhopalosiphum maidis</name>
    <dbReference type="NCBI Taxonomy" id="118109"/>
    <lineage>
        <taxon>Bacteria</taxon>
        <taxon>Pseudomonadati</taxon>
        <taxon>Pseudomonadota</taxon>
        <taxon>Gammaproteobacteria</taxon>
        <taxon>Enterobacterales</taxon>
        <taxon>Erwiniaceae</taxon>
        <taxon>Buchnera</taxon>
    </lineage>
</organism>
<dbReference type="GO" id="GO:0009089">
    <property type="term" value="P:lysine biosynthetic process via diaminopimelate"/>
    <property type="evidence" value="ECO:0007669"/>
    <property type="project" value="UniProtKB-UniRule"/>
</dbReference>
<comment type="caution">
    <text evidence="13">Was originally thought to be a dihydrodipicolinate synthase (DHDPS), catalyzing the condensation of (S)-aspartate-beta-semialdehyde [(S)-ASA] and pyruvate to dihydrodipicolinate (DHDP). However, it was shown in E.coli that the product of the enzymatic reaction is not dihydrodipicolinate but in fact (4S)-4-hydroxy-2,3,4,5-tetrahydro-(2S)-dipicolinic acid (HTPA), and that the consecutive dehydration reaction leading to DHDP is not spontaneous but catalyzed by DapB.</text>
</comment>
<dbReference type="FunFam" id="3.20.20.70:FF:000046">
    <property type="entry name" value="4-hydroxy-tetrahydrodipicolinate synthase"/>
    <property type="match status" value="1"/>
</dbReference>
<dbReference type="EC" id="4.3.3.7" evidence="4 13"/>
<evidence type="ECO:0000256" key="9">
    <source>
        <dbReference type="ARBA" id="ARBA00023239"/>
    </source>
</evidence>
<feature type="binding site" evidence="13 16">
    <location>
        <position position="45"/>
    </location>
    <ligand>
        <name>pyruvate</name>
        <dbReference type="ChEBI" id="CHEBI:15361"/>
    </ligand>
</feature>
<evidence type="ECO:0000256" key="5">
    <source>
        <dbReference type="ARBA" id="ARBA00022490"/>
    </source>
</evidence>
<feature type="active site" description="Proton donor/acceptor" evidence="13 15">
    <location>
        <position position="133"/>
    </location>
</feature>
<dbReference type="InterPro" id="IPR013785">
    <property type="entry name" value="Aldolase_TIM"/>
</dbReference>
<evidence type="ECO:0000256" key="4">
    <source>
        <dbReference type="ARBA" id="ARBA00012086"/>
    </source>
</evidence>
<dbReference type="InterPro" id="IPR002220">
    <property type="entry name" value="DapA-like"/>
</dbReference>
<evidence type="ECO:0000256" key="7">
    <source>
        <dbReference type="ARBA" id="ARBA00022915"/>
    </source>
</evidence>
<dbReference type="Proteomes" id="UP000271533">
    <property type="component" value="Chromosome"/>
</dbReference>
<comment type="catalytic activity">
    <reaction evidence="12 13">
        <text>L-aspartate 4-semialdehyde + pyruvate = (2S,4S)-4-hydroxy-2,3,4,5-tetrahydrodipicolinate + H2O + H(+)</text>
        <dbReference type="Rhea" id="RHEA:34171"/>
        <dbReference type="ChEBI" id="CHEBI:15361"/>
        <dbReference type="ChEBI" id="CHEBI:15377"/>
        <dbReference type="ChEBI" id="CHEBI:15378"/>
        <dbReference type="ChEBI" id="CHEBI:67139"/>
        <dbReference type="ChEBI" id="CHEBI:537519"/>
        <dbReference type="EC" id="4.3.3.7"/>
    </reaction>
</comment>